<dbReference type="EMBL" id="CP011125">
    <property type="protein sequence ID" value="AKF05013.1"/>
    <property type="molecule type" value="Genomic_DNA"/>
</dbReference>
<sequence>MWEHERGQRGTTSISRVDASRADRARARDRVTRGGSAPMLFEMDRDDAGVLGELELHEPAPLWMLALFGGAGLATMIGVPIAIWAIAGESSAFASEGPRWGDALRALVPASVMWALLFVAVRRVASRRLRVSWDDWGIVEWDGFHVRTAIAWERARAELGTRDARIAWAHVFDDDGRCISMLTSEGAFPEWQPDRACTTRGLEPLAARLRSLPRGIARPDARDRVRPDAWWMQSRVVFPFIVLASIGCACMPPAWALFGIALTAACVLTTLPAAIELARLTRTSWGLRDLRPFVLARREGRVLVAHDEDGAVVRIDARGWRASDGSLVEKPRGRVFARLGAMPAEEGPYREGLVARAVEAIETEFDRRLRRRRLVGASVELVARLGLVGTSGVIAWVLLWWVAHVS</sequence>
<feature type="transmembrane region" description="Helical" evidence="2">
    <location>
        <begin position="260"/>
        <end position="278"/>
    </location>
</feature>
<keyword evidence="4" id="KW-1185">Reference proteome</keyword>
<keyword evidence="2" id="KW-0812">Transmembrane</keyword>
<evidence type="ECO:0000256" key="1">
    <source>
        <dbReference type="SAM" id="MobiDB-lite"/>
    </source>
</evidence>
<evidence type="ECO:0000313" key="4">
    <source>
        <dbReference type="Proteomes" id="UP000034883"/>
    </source>
</evidence>
<feature type="transmembrane region" description="Helical" evidence="2">
    <location>
        <begin position="381"/>
        <end position="403"/>
    </location>
</feature>
<dbReference type="KEGG" id="samy:DB32_002162"/>
<evidence type="ECO:0000313" key="3">
    <source>
        <dbReference type="EMBL" id="AKF05013.1"/>
    </source>
</evidence>
<dbReference type="AlphaFoldDB" id="A0A0F6YHE8"/>
<evidence type="ECO:0000256" key="2">
    <source>
        <dbReference type="SAM" id="Phobius"/>
    </source>
</evidence>
<accession>A0A0F6YHE8</accession>
<keyword evidence="2" id="KW-1133">Transmembrane helix</keyword>
<feature type="region of interest" description="Disordered" evidence="1">
    <location>
        <begin position="1"/>
        <end position="31"/>
    </location>
</feature>
<reference evidence="3 4" key="1">
    <citation type="submission" date="2015-03" db="EMBL/GenBank/DDBJ databases">
        <title>Genome assembly of Sandaracinus amylolyticus DSM 53668.</title>
        <authorList>
            <person name="Sharma G."/>
            <person name="Subramanian S."/>
        </authorList>
    </citation>
    <scope>NUCLEOTIDE SEQUENCE [LARGE SCALE GENOMIC DNA]</scope>
    <source>
        <strain evidence="3 4">DSM 53668</strain>
    </source>
</reference>
<name>A0A0F6YHE8_9BACT</name>
<protein>
    <submittedName>
        <fullName evidence="3">Uncharacterized protein</fullName>
    </submittedName>
</protein>
<feature type="compositionally biased region" description="Basic and acidic residues" evidence="1">
    <location>
        <begin position="18"/>
        <end position="31"/>
    </location>
</feature>
<gene>
    <name evidence="3" type="ORF">DB32_002162</name>
</gene>
<keyword evidence="2" id="KW-0472">Membrane</keyword>
<feature type="transmembrane region" description="Helical" evidence="2">
    <location>
        <begin position="236"/>
        <end position="254"/>
    </location>
</feature>
<proteinExistence type="predicted"/>
<dbReference type="Proteomes" id="UP000034883">
    <property type="component" value="Chromosome"/>
</dbReference>
<feature type="transmembrane region" description="Helical" evidence="2">
    <location>
        <begin position="106"/>
        <end position="125"/>
    </location>
</feature>
<feature type="transmembrane region" description="Helical" evidence="2">
    <location>
        <begin position="62"/>
        <end position="86"/>
    </location>
</feature>
<organism evidence="3 4">
    <name type="scientific">Sandaracinus amylolyticus</name>
    <dbReference type="NCBI Taxonomy" id="927083"/>
    <lineage>
        <taxon>Bacteria</taxon>
        <taxon>Pseudomonadati</taxon>
        <taxon>Myxococcota</taxon>
        <taxon>Polyangia</taxon>
        <taxon>Polyangiales</taxon>
        <taxon>Sandaracinaceae</taxon>
        <taxon>Sandaracinus</taxon>
    </lineage>
</organism>